<dbReference type="PANTHER" id="PTHR20929">
    <property type="entry name" value="LUNG ADENOMA SUSCEPTIBILITY 1-RELATED"/>
    <property type="match status" value="1"/>
</dbReference>
<accession>A0AAD9UG72</accession>
<dbReference type="GO" id="GO:0005930">
    <property type="term" value="C:axoneme"/>
    <property type="evidence" value="ECO:0007669"/>
    <property type="project" value="TreeGrafter"/>
</dbReference>
<dbReference type="PANTHER" id="PTHR20929:SF11">
    <property type="entry name" value="DYNEIN AXONEMAL INTERMEDIATE CHAIN 7"/>
    <property type="match status" value="1"/>
</dbReference>
<feature type="region of interest" description="Disordered" evidence="1">
    <location>
        <begin position="90"/>
        <end position="178"/>
    </location>
</feature>
<reference evidence="2" key="1">
    <citation type="journal article" date="2023" name="Mol. Biol. Evol.">
        <title>Third-Generation Sequencing Reveals the Adaptive Role of the Epigenome in Three Deep-Sea Polychaetes.</title>
        <authorList>
            <person name="Perez M."/>
            <person name="Aroh O."/>
            <person name="Sun Y."/>
            <person name="Lan Y."/>
            <person name="Juniper S.K."/>
            <person name="Young C.R."/>
            <person name="Angers B."/>
            <person name="Qian P.Y."/>
        </authorList>
    </citation>
    <scope>NUCLEOTIDE SEQUENCE</scope>
    <source>
        <strain evidence="2">R07B-5</strain>
    </source>
</reference>
<feature type="region of interest" description="Disordered" evidence="1">
    <location>
        <begin position="240"/>
        <end position="298"/>
    </location>
</feature>
<evidence type="ECO:0000313" key="3">
    <source>
        <dbReference type="Proteomes" id="UP001209878"/>
    </source>
</evidence>
<feature type="compositionally biased region" description="Acidic residues" evidence="1">
    <location>
        <begin position="249"/>
        <end position="258"/>
    </location>
</feature>
<dbReference type="AlphaFoldDB" id="A0AAD9UG72"/>
<evidence type="ECO:0000256" key="1">
    <source>
        <dbReference type="SAM" id="MobiDB-lite"/>
    </source>
</evidence>
<evidence type="ECO:0000313" key="2">
    <source>
        <dbReference type="EMBL" id="KAK2188252.1"/>
    </source>
</evidence>
<sequence>MNLQKVMGDGATTLCMWGNLSKNPRIKSHEFSEVNFTFEMPKLLTLSDCSIRVMFCKYDHYSSRCKSFLPRVKPKAVPIIEAPTEVIVEDVDGEKVEGEEEVQDGTASRASKIDDVGSVHKEEDPTTECQDIHTALQGMESGEEIEGEQEEGKEEEEVEKESIDENPSPEPDQYEDFDGDIDALDMRANHVLGGIFHFNLFHLPPQPKFVKNWLITQVIEPCELSYMDYKVEPVILHTPSNAESKSLADGEEGENHEEGEEKDKEKEKVESVPKKEPTREMSAKDSDKKDTQGAQEKKDLEKTAIGVVMKLPDTVYFCEDPQVCRWNEQLQQWQVDGFNDRVYNEENRTLSFKTNYFGTMALVQDAHINMPFQSWELRPRATNCTILTVIAAIIEVEIEIKDNLCCLRQPNKPELEHLIEHYMRPKQFIKKMAAAGLNIFPSVDSSKYVSIQEKSVIVEDDVYRQMAITASMMAYSWSKWNSGVKNKKPIIIQGAEHLKDEHLLEEDWGLFMVTKKRSIKLKMTEFDETFGDEHAPGTQFHASLYHLTKAMASDKGKERLEDTKFPFVDTVYTLLKAVRPLTYS</sequence>
<feature type="compositionally biased region" description="Acidic residues" evidence="1">
    <location>
        <begin position="90"/>
        <end position="103"/>
    </location>
</feature>
<comment type="caution">
    <text evidence="2">The sequence shown here is derived from an EMBL/GenBank/DDBJ whole genome shotgun (WGS) entry which is preliminary data.</text>
</comment>
<dbReference type="GO" id="GO:0048487">
    <property type="term" value="F:beta-tubulin binding"/>
    <property type="evidence" value="ECO:0007669"/>
    <property type="project" value="TreeGrafter"/>
</dbReference>
<name>A0AAD9UG72_RIDPI</name>
<dbReference type="InterPro" id="IPR023247">
    <property type="entry name" value="IC97/Dnai7-like"/>
</dbReference>
<dbReference type="EMBL" id="JAODUO010000138">
    <property type="protein sequence ID" value="KAK2188252.1"/>
    <property type="molecule type" value="Genomic_DNA"/>
</dbReference>
<protein>
    <recommendedName>
        <fullName evidence="4">Axonemal 84 kDa protein</fullName>
    </recommendedName>
</protein>
<evidence type="ECO:0008006" key="4">
    <source>
        <dbReference type="Google" id="ProtNLM"/>
    </source>
</evidence>
<dbReference type="Proteomes" id="UP001209878">
    <property type="component" value="Unassembled WGS sequence"/>
</dbReference>
<feature type="compositionally biased region" description="Acidic residues" evidence="1">
    <location>
        <begin position="141"/>
        <end position="164"/>
    </location>
</feature>
<keyword evidence="3" id="KW-1185">Reference proteome</keyword>
<gene>
    <name evidence="2" type="ORF">NP493_138g01023</name>
</gene>
<dbReference type="PRINTS" id="PR02043">
    <property type="entry name" value="CANCERSCCP1"/>
</dbReference>
<organism evidence="2 3">
    <name type="scientific">Ridgeia piscesae</name>
    <name type="common">Tubeworm</name>
    <dbReference type="NCBI Taxonomy" id="27915"/>
    <lineage>
        <taxon>Eukaryota</taxon>
        <taxon>Metazoa</taxon>
        <taxon>Spiralia</taxon>
        <taxon>Lophotrochozoa</taxon>
        <taxon>Annelida</taxon>
        <taxon>Polychaeta</taxon>
        <taxon>Sedentaria</taxon>
        <taxon>Canalipalpata</taxon>
        <taxon>Sabellida</taxon>
        <taxon>Siboglinidae</taxon>
        <taxon>Ridgeia</taxon>
    </lineage>
</organism>
<feature type="compositionally biased region" description="Basic and acidic residues" evidence="1">
    <location>
        <begin position="259"/>
        <end position="298"/>
    </location>
</feature>
<proteinExistence type="predicted"/>
<dbReference type="GO" id="GO:0008017">
    <property type="term" value="F:microtubule binding"/>
    <property type="evidence" value="ECO:0007669"/>
    <property type="project" value="TreeGrafter"/>
</dbReference>
<feature type="compositionally biased region" description="Basic and acidic residues" evidence="1">
    <location>
        <begin position="111"/>
        <end position="124"/>
    </location>
</feature>